<keyword evidence="3" id="KW-0539">Nucleus</keyword>
<evidence type="ECO:0000256" key="4">
    <source>
        <dbReference type="SAM" id="MobiDB-lite"/>
    </source>
</evidence>
<dbReference type="InterPro" id="IPR019163">
    <property type="entry name" value="THO_Thoc5"/>
</dbReference>
<comment type="subcellular location">
    <subcellularLocation>
        <location evidence="1">Nucleus</location>
    </subcellularLocation>
</comment>
<dbReference type="EMBL" id="RSCE01000007">
    <property type="protein sequence ID" value="RSH80968.1"/>
    <property type="molecule type" value="Genomic_DNA"/>
</dbReference>
<dbReference type="RefSeq" id="XP_028475687.1">
    <property type="nucleotide sequence ID" value="XM_028623713.1"/>
</dbReference>
<gene>
    <name evidence="5" type="ORF">EHS24_008399</name>
</gene>
<name>A0A427XQ83_9TREE</name>
<accession>A0A427XQ83</accession>
<dbReference type="OrthoDB" id="20582at2759"/>
<evidence type="ECO:0000313" key="5">
    <source>
        <dbReference type="EMBL" id="RSH80968.1"/>
    </source>
</evidence>
<evidence type="ECO:0000256" key="1">
    <source>
        <dbReference type="ARBA" id="ARBA00004123"/>
    </source>
</evidence>
<dbReference type="Pfam" id="PF09766">
    <property type="entry name" value="FmiP_Thoc5"/>
    <property type="match status" value="1"/>
</dbReference>
<feature type="region of interest" description="Disordered" evidence="4">
    <location>
        <begin position="230"/>
        <end position="273"/>
    </location>
</feature>
<evidence type="ECO:0000313" key="6">
    <source>
        <dbReference type="Proteomes" id="UP000279236"/>
    </source>
</evidence>
<sequence>MVLPTTIAEPSPLDPLLLLPLPESLPPPPGADLDALVVQLRNHIDTIDSPADAAAAAGSSTLPLPVLSAGMRSANRNAQVLMNAARSGAAEARGRLDEVDVDLRTAEYELARVRDEMALCMEYEPMYESMDMPEEDAFLASASPEVLEALPTDPESRKYALIIARLEAELAAIMAREEQLATLTAERDGLLRSQRELRSNFNVAEVFLTDYSRTTNAMVTKLKNVAVSKAAVDKEKADKADKERLDRQKADRVDNPVAPGSPAPAAPAGAPAS</sequence>
<feature type="compositionally biased region" description="Basic and acidic residues" evidence="4">
    <location>
        <begin position="231"/>
        <end position="254"/>
    </location>
</feature>
<evidence type="ECO:0000256" key="2">
    <source>
        <dbReference type="ARBA" id="ARBA00008044"/>
    </source>
</evidence>
<protein>
    <submittedName>
        <fullName evidence="5">Uncharacterized protein</fullName>
    </submittedName>
</protein>
<comment type="caution">
    <text evidence="5">The sequence shown here is derived from an EMBL/GenBank/DDBJ whole genome shotgun (WGS) entry which is preliminary data.</text>
</comment>
<organism evidence="5 6">
    <name type="scientific">Apiotrichum porosum</name>
    <dbReference type="NCBI Taxonomy" id="105984"/>
    <lineage>
        <taxon>Eukaryota</taxon>
        <taxon>Fungi</taxon>
        <taxon>Dikarya</taxon>
        <taxon>Basidiomycota</taxon>
        <taxon>Agaricomycotina</taxon>
        <taxon>Tremellomycetes</taxon>
        <taxon>Trichosporonales</taxon>
        <taxon>Trichosporonaceae</taxon>
        <taxon>Apiotrichum</taxon>
    </lineage>
</organism>
<keyword evidence="6" id="KW-1185">Reference proteome</keyword>
<dbReference type="GO" id="GO:0005634">
    <property type="term" value="C:nucleus"/>
    <property type="evidence" value="ECO:0007669"/>
    <property type="project" value="UniProtKB-SubCell"/>
</dbReference>
<evidence type="ECO:0000256" key="3">
    <source>
        <dbReference type="ARBA" id="ARBA00023242"/>
    </source>
</evidence>
<dbReference type="Proteomes" id="UP000279236">
    <property type="component" value="Unassembled WGS sequence"/>
</dbReference>
<reference evidence="5 6" key="1">
    <citation type="submission" date="2018-11" db="EMBL/GenBank/DDBJ databases">
        <title>Genome sequence of Apiotrichum porosum DSM 27194.</title>
        <authorList>
            <person name="Aliyu H."/>
            <person name="Gorte O."/>
            <person name="Ochsenreither K."/>
        </authorList>
    </citation>
    <scope>NUCLEOTIDE SEQUENCE [LARGE SCALE GENOMIC DNA]</scope>
    <source>
        <strain evidence="5 6">DSM 27194</strain>
    </source>
</reference>
<dbReference type="STRING" id="105984.A0A427XQ83"/>
<dbReference type="AlphaFoldDB" id="A0A427XQ83"/>
<dbReference type="GeneID" id="39592942"/>
<comment type="similarity">
    <text evidence="2">Belongs to the THOC5 family.</text>
</comment>
<proteinExistence type="inferred from homology"/>